<protein>
    <submittedName>
        <fullName evidence="4">Endonuclease domain-containing 1 protein-like</fullName>
    </submittedName>
</protein>
<dbReference type="InterPro" id="IPR044925">
    <property type="entry name" value="His-Me_finger_sf"/>
</dbReference>
<evidence type="ECO:0000259" key="1">
    <source>
        <dbReference type="SMART" id="SM00477"/>
    </source>
</evidence>
<dbReference type="GO" id="GO:0016787">
    <property type="term" value="F:hydrolase activity"/>
    <property type="evidence" value="ECO:0007669"/>
    <property type="project" value="InterPro"/>
</dbReference>
<evidence type="ECO:0000313" key="4">
    <source>
        <dbReference type="RefSeq" id="XP_033793535.1"/>
    </source>
</evidence>
<dbReference type="Pfam" id="PF01223">
    <property type="entry name" value="Endonuclease_NS"/>
    <property type="match status" value="1"/>
</dbReference>
<dbReference type="GeneID" id="117357271"/>
<dbReference type="InterPro" id="IPR044929">
    <property type="entry name" value="DNA/RNA_non-sp_Endonuclease_sf"/>
</dbReference>
<dbReference type="InterPro" id="IPR020821">
    <property type="entry name" value="ENPP1-3/EXOG-like_nuc-like"/>
</dbReference>
<dbReference type="PANTHER" id="PTHR21472:SF28">
    <property type="entry name" value="EXTRACELLULAR ENDONUCLEASE SUBUNIT A DOMAIN-CONTAINING PROTEIN"/>
    <property type="match status" value="1"/>
</dbReference>
<evidence type="ECO:0000259" key="2">
    <source>
        <dbReference type="SMART" id="SM00892"/>
    </source>
</evidence>
<dbReference type="KEGG" id="gsh:117357271"/>
<dbReference type="SMART" id="SM00477">
    <property type="entry name" value="NUC"/>
    <property type="match status" value="1"/>
</dbReference>
<accession>A0A6P8QCE8</accession>
<dbReference type="InParanoid" id="A0A6P8QCE8"/>
<keyword evidence="3" id="KW-1185">Reference proteome</keyword>
<dbReference type="InterPro" id="IPR039015">
    <property type="entry name" value="ENDOD1"/>
</dbReference>
<reference evidence="4" key="1">
    <citation type="submission" date="2025-08" db="UniProtKB">
        <authorList>
            <consortium name="RefSeq"/>
        </authorList>
    </citation>
    <scope>IDENTIFICATION</scope>
</reference>
<organism evidence="3 4">
    <name type="scientific">Geotrypetes seraphini</name>
    <name type="common">Gaboon caecilian</name>
    <name type="synonym">Caecilia seraphini</name>
    <dbReference type="NCBI Taxonomy" id="260995"/>
    <lineage>
        <taxon>Eukaryota</taxon>
        <taxon>Metazoa</taxon>
        <taxon>Chordata</taxon>
        <taxon>Craniata</taxon>
        <taxon>Vertebrata</taxon>
        <taxon>Euteleostomi</taxon>
        <taxon>Amphibia</taxon>
        <taxon>Gymnophiona</taxon>
        <taxon>Geotrypetes</taxon>
    </lineage>
</organism>
<name>A0A6P8QCE8_GEOSA</name>
<sequence length="279" mass="31234">MQQTIDIHSSPVLKAKGEVVEKFTEIPACGRSFHLGEEPRGLNSSTTARICQRLRGVHFYATLYDQNGRIPIYSAYILEESTTSRPDISSSNWYLEPMLAGIEKPDMQQASTSLVQNNLEQFEESQAVNNDYRNSGFSRGHLNPSQHHSSEAQIATFTFTNMAPQESTLNSGSWNQYESFLRSSILPSCSEAYVVTGIIPSGTTPEEGVWIRGRVNVPSFFWSAFSCQLKNGEWHMEARLGRNARPYDVQTKTVSELEEMLAAKFGENVTIFPGENSSK</sequence>
<dbReference type="OrthoDB" id="69221at2759"/>
<dbReference type="SUPFAM" id="SSF54060">
    <property type="entry name" value="His-Me finger endonucleases"/>
    <property type="match status" value="1"/>
</dbReference>
<dbReference type="RefSeq" id="XP_033793535.1">
    <property type="nucleotide sequence ID" value="XM_033937644.1"/>
</dbReference>
<dbReference type="Proteomes" id="UP000515159">
    <property type="component" value="Chromosome 1"/>
</dbReference>
<feature type="domain" description="ENPP1-3/EXOG-like endonuclease/phosphodiesterase" evidence="1">
    <location>
        <begin position="57"/>
        <end position="272"/>
    </location>
</feature>
<dbReference type="GO" id="GO:0003676">
    <property type="term" value="F:nucleic acid binding"/>
    <property type="evidence" value="ECO:0007669"/>
    <property type="project" value="InterPro"/>
</dbReference>
<dbReference type="InterPro" id="IPR001604">
    <property type="entry name" value="Endo_G_ENPP1-like_dom"/>
</dbReference>
<dbReference type="AlphaFoldDB" id="A0A6P8QCE8"/>
<dbReference type="Gene3D" id="3.40.570.10">
    <property type="entry name" value="Extracellular Endonuclease, subunit A"/>
    <property type="match status" value="1"/>
</dbReference>
<dbReference type="GO" id="GO:0046872">
    <property type="term" value="F:metal ion binding"/>
    <property type="evidence" value="ECO:0007669"/>
    <property type="project" value="InterPro"/>
</dbReference>
<gene>
    <name evidence="4" type="primary">LOC117357271</name>
</gene>
<feature type="domain" description="DNA/RNA non-specific endonuclease/pyrophosphatase/phosphodiesterase" evidence="2">
    <location>
        <begin position="56"/>
        <end position="272"/>
    </location>
</feature>
<proteinExistence type="predicted"/>
<dbReference type="SMART" id="SM00892">
    <property type="entry name" value="Endonuclease_NS"/>
    <property type="match status" value="1"/>
</dbReference>
<dbReference type="PANTHER" id="PTHR21472">
    <property type="entry name" value="ENDONUCLEASE DOMAIN-CONTAINING 1 PROTEIN ENDOD1"/>
    <property type="match status" value="1"/>
</dbReference>
<evidence type="ECO:0000313" key="3">
    <source>
        <dbReference type="Proteomes" id="UP000515159"/>
    </source>
</evidence>